<proteinExistence type="predicted"/>
<reference evidence="1 2" key="1">
    <citation type="submission" date="2016-01" db="EMBL/GenBank/DDBJ databases">
        <title>The new phylogeny of the genus Mycobacterium.</title>
        <authorList>
            <person name="Tarcisio F."/>
            <person name="Conor M."/>
            <person name="Antonella G."/>
            <person name="Elisabetta G."/>
            <person name="Giulia F.S."/>
            <person name="Sara T."/>
            <person name="Anna F."/>
            <person name="Clotilde B."/>
            <person name="Roberto B."/>
            <person name="Veronica D.S."/>
            <person name="Fabio R."/>
            <person name="Monica P."/>
            <person name="Olivier J."/>
            <person name="Enrico T."/>
            <person name="Nicola S."/>
        </authorList>
    </citation>
    <scope>NUCLEOTIDE SEQUENCE [LARGE SCALE GENOMIC DNA]</scope>
    <source>
        <strain evidence="1 2">CCUG 50187</strain>
    </source>
</reference>
<protein>
    <submittedName>
        <fullName evidence="1">Uncharacterized protein</fullName>
    </submittedName>
</protein>
<name>A0ABX3V2S4_9MYCO</name>
<comment type="caution">
    <text evidence="1">The sequence shown here is derived from an EMBL/GenBank/DDBJ whole genome shotgun (WGS) entry which is preliminary data.</text>
</comment>
<sequence length="112" mass="13102">MHYTMKWKRKRAKAKRQPMDRHRPVAICWVSSCEDTTHAFGLCLKHSRQEMSHRRAVVPRPAGTPIEACEVPGCDVLQFDHGLCRRHFSRVKTADGLDDWDDMRSTLFSEHR</sequence>
<keyword evidence="2" id="KW-1185">Reference proteome</keyword>
<evidence type="ECO:0000313" key="2">
    <source>
        <dbReference type="Proteomes" id="UP000193811"/>
    </source>
</evidence>
<evidence type="ECO:0000313" key="1">
    <source>
        <dbReference type="EMBL" id="ORV20978.1"/>
    </source>
</evidence>
<dbReference type="EMBL" id="LQOP01000034">
    <property type="protein sequence ID" value="ORV20978.1"/>
    <property type="molecule type" value="Genomic_DNA"/>
</dbReference>
<organism evidence="1 2">
    <name type="scientific">Mycolicibacterium conceptionense</name>
    <dbReference type="NCBI Taxonomy" id="451644"/>
    <lineage>
        <taxon>Bacteria</taxon>
        <taxon>Bacillati</taxon>
        <taxon>Actinomycetota</taxon>
        <taxon>Actinomycetes</taxon>
        <taxon>Mycobacteriales</taxon>
        <taxon>Mycobacteriaceae</taxon>
        <taxon>Mycolicibacterium</taxon>
    </lineage>
</organism>
<gene>
    <name evidence="1" type="ORF">AWB98_01385</name>
</gene>
<accession>A0ABX3V2S4</accession>
<dbReference type="Proteomes" id="UP000193811">
    <property type="component" value="Unassembled WGS sequence"/>
</dbReference>